<keyword evidence="3" id="KW-0067">ATP-binding</keyword>
<comment type="caution">
    <text evidence="5">The sequence shown here is derived from an EMBL/GenBank/DDBJ whole genome shotgun (WGS) entry which is preliminary data.</text>
</comment>
<gene>
    <name evidence="5" type="ORF">S03H2_06561</name>
</gene>
<dbReference type="EMBL" id="BARU01002897">
    <property type="protein sequence ID" value="GAH19026.1"/>
    <property type="molecule type" value="Genomic_DNA"/>
</dbReference>
<feature type="domain" description="ATPase AAA-type core" evidence="4">
    <location>
        <begin position="5"/>
        <end position="48"/>
    </location>
</feature>
<evidence type="ECO:0000256" key="1">
    <source>
        <dbReference type="ARBA" id="ARBA00022448"/>
    </source>
</evidence>
<feature type="non-terminal residue" evidence="5">
    <location>
        <position position="1"/>
    </location>
</feature>
<keyword evidence="1" id="KW-0813">Transport</keyword>
<evidence type="ECO:0000313" key="5">
    <source>
        <dbReference type="EMBL" id="GAH19026.1"/>
    </source>
</evidence>
<protein>
    <recommendedName>
        <fullName evidence="4">ATPase AAA-type core domain-containing protein</fullName>
    </recommendedName>
</protein>
<dbReference type="PANTHER" id="PTHR43553">
    <property type="entry name" value="HEAVY METAL TRANSPORTER"/>
    <property type="match status" value="1"/>
</dbReference>
<dbReference type="InterPro" id="IPR003959">
    <property type="entry name" value="ATPase_AAA_core"/>
</dbReference>
<dbReference type="InterPro" id="IPR027417">
    <property type="entry name" value="P-loop_NTPase"/>
</dbReference>
<dbReference type="SUPFAM" id="SSF52540">
    <property type="entry name" value="P-loop containing nucleoside triphosphate hydrolases"/>
    <property type="match status" value="1"/>
</dbReference>
<name>X1DE20_9ZZZZ</name>
<evidence type="ECO:0000259" key="4">
    <source>
        <dbReference type="Pfam" id="PF13304"/>
    </source>
</evidence>
<accession>X1DE20</accession>
<dbReference type="Pfam" id="PF13304">
    <property type="entry name" value="AAA_21"/>
    <property type="match status" value="1"/>
</dbReference>
<dbReference type="GO" id="GO:0042626">
    <property type="term" value="F:ATPase-coupled transmembrane transporter activity"/>
    <property type="evidence" value="ECO:0007669"/>
    <property type="project" value="TreeGrafter"/>
</dbReference>
<proteinExistence type="predicted"/>
<evidence type="ECO:0000256" key="2">
    <source>
        <dbReference type="ARBA" id="ARBA00022741"/>
    </source>
</evidence>
<dbReference type="GO" id="GO:0005524">
    <property type="term" value="F:ATP binding"/>
    <property type="evidence" value="ECO:0007669"/>
    <property type="project" value="UniProtKB-KW"/>
</dbReference>
<organism evidence="5">
    <name type="scientific">marine sediment metagenome</name>
    <dbReference type="NCBI Taxonomy" id="412755"/>
    <lineage>
        <taxon>unclassified sequences</taxon>
        <taxon>metagenomes</taxon>
        <taxon>ecological metagenomes</taxon>
    </lineage>
</organism>
<reference evidence="5" key="1">
    <citation type="journal article" date="2014" name="Front. Microbiol.">
        <title>High frequency of phylogenetically diverse reductive dehalogenase-homologous genes in deep subseafloor sedimentary metagenomes.</title>
        <authorList>
            <person name="Kawai M."/>
            <person name="Futagami T."/>
            <person name="Toyoda A."/>
            <person name="Takaki Y."/>
            <person name="Nishi S."/>
            <person name="Hori S."/>
            <person name="Arai W."/>
            <person name="Tsubouchi T."/>
            <person name="Morono Y."/>
            <person name="Uchiyama I."/>
            <person name="Ito T."/>
            <person name="Fujiyama A."/>
            <person name="Inagaki F."/>
            <person name="Takami H."/>
        </authorList>
    </citation>
    <scope>NUCLEOTIDE SEQUENCE</scope>
    <source>
        <strain evidence="5">Expedition CK06-06</strain>
    </source>
</reference>
<dbReference type="GO" id="GO:0043190">
    <property type="term" value="C:ATP-binding cassette (ABC) transporter complex"/>
    <property type="evidence" value="ECO:0007669"/>
    <property type="project" value="TreeGrafter"/>
</dbReference>
<dbReference type="PANTHER" id="PTHR43553:SF24">
    <property type="entry name" value="ENERGY-COUPLING FACTOR TRANSPORTER ATP-BINDING PROTEIN ECFA1"/>
    <property type="match status" value="1"/>
</dbReference>
<keyword evidence="2" id="KW-0547">Nucleotide-binding</keyword>
<dbReference type="GO" id="GO:0016887">
    <property type="term" value="F:ATP hydrolysis activity"/>
    <property type="evidence" value="ECO:0007669"/>
    <property type="project" value="InterPro"/>
</dbReference>
<sequence length="102" mass="11423">FGEKKRISLATVLSMEPEILILDEPTSNLDPRARRHLIKLLKNLNLTKIVAGHDLELILDICPRVVLLDEGKIVANGNTREVLSNKSLMESHGLEVPLSLRH</sequence>
<dbReference type="AlphaFoldDB" id="X1DE20"/>
<dbReference type="Gene3D" id="3.40.50.300">
    <property type="entry name" value="P-loop containing nucleotide triphosphate hydrolases"/>
    <property type="match status" value="1"/>
</dbReference>
<dbReference type="InterPro" id="IPR050095">
    <property type="entry name" value="ECF_ABC_transporter_ATP-bd"/>
</dbReference>
<evidence type="ECO:0000256" key="3">
    <source>
        <dbReference type="ARBA" id="ARBA00022840"/>
    </source>
</evidence>